<gene>
    <name evidence="12" type="ORF">PCOS0759_LOCUS3768</name>
</gene>
<dbReference type="InterPro" id="IPR011044">
    <property type="entry name" value="Quino_amine_DH_bsu"/>
</dbReference>
<feature type="region of interest" description="Disordered" evidence="9">
    <location>
        <begin position="623"/>
        <end position="654"/>
    </location>
</feature>
<dbReference type="SMART" id="SM00320">
    <property type="entry name" value="WD40"/>
    <property type="match status" value="8"/>
</dbReference>
<dbReference type="PANTHER" id="PTHR13720:SF33">
    <property type="entry name" value="HELP DOMAIN-CONTAINING PROTEIN"/>
    <property type="match status" value="1"/>
</dbReference>
<evidence type="ECO:0000256" key="7">
    <source>
        <dbReference type="ARBA" id="ARBA00023273"/>
    </source>
</evidence>
<dbReference type="Pfam" id="PF23414">
    <property type="entry name" value="Beta-prop_EML_2"/>
    <property type="match status" value="1"/>
</dbReference>
<evidence type="ECO:0000256" key="1">
    <source>
        <dbReference type="ARBA" id="ARBA00004138"/>
    </source>
</evidence>
<dbReference type="Gene3D" id="2.130.10.10">
    <property type="entry name" value="YVTN repeat-like/Quinoprotein amine dehydrogenase"/>
    <property type="match status" value="2"/>
</dbReference>
<evidence type="ECO:0000256" key="4">
    <source>
        <dbReference type="ARBA" id="ARBA00022574"/>
    </source>
</evidence>
<reference evidence="12" key="1">
    <citation type="submission" date="2021-01" db="EMBL/GenBank/DDBJ databases">
        <authorList>
            <person name="Corre E."/>
            <person name="Pelletier E."/>
            <person name="Niang G."/>
            <person name="Scheremetjew M."/>
            <person name="Finn R."/>
            <person name="Kale V."/>
            <person name="Holt S."/>
            <person name="Cochrane G."/>
            <person name="Meng A."/>
            <person name="Brown T."/>
            <person name="Cohen L."/>
        </authorList>
    </citation>
    <scope>NUCLEOTIDE SEQUENCE</scope>
    <source>
        <strain evidence="12">WS</strain>
    </source>
</reference>
<dbReference type="InterPro" id="IPR001680">
    <property type="entry name" value="WD40_rpt"/>
</dbReference>
<evidence type="ECO:0000259" key="11">
    <source>
        <dbReference type="Pfam" id="PF23414"/>
    </source>
</evidence>
<evidence type="ECO:0000256" key="2">
    <source>
        <dbReference type="ARBA" id="ARBA00004245"/>
    </source>
</evidence>
<evidence type="ECO:0000256" key="6">
    <source>
        <dbReference type="ARBA" id="ARBA00023212"/>
    </source>
</evidence>
<dbReference type="GO" id="GO:0035082">
    <property type="term" value="P:axoneme assembly"/>
    <property type="evidence" value="ECO:0007669"/>
    <property type="project" value="InterPro"/>
</dbReference>
<evidence type="ECO:0000313" key="12">
    <source>
        <dbReference type="EMBL" id="CAD9080528.1"/>
    </source>
</evidence>
<dbReference type="PANTHER" id="PTHR13720">
    <property type="entry name" value="WD-40 REPEAT PROTEIN"/>
    <property type="match status" value="1"/>
</dbReference>
<accession>A0A7S1PGI9</accession>
<keyword evidence="4 8" id="KW-0853">WD repeat</keyword>
<dbReference type="InterPro" id="IPR055442">
    <property type="entry name" value="Beta-prop_EML-like_2nd"/>
</dbReference>
<dbReference type="GO" id="GO:0005879">
    <property type="term" value="C:axonemal microtubule"/>
    <property type="evidence" value="ECO:0007669"/>
    <property type="project" value="InterPro"/>
</dbReference>
<name>A0A7S1PGI9_9EUKA</name>
<dbReference type="InterPro" id="IPR055439">
    <property type="entry name" value="Beta-prop_EML_1st"/>
</dbReference>
<dbReference type="EMBL" id="HBGD01004532">
    <property type="protein sequence ID" value="CAD9080528.1"/>
    <property type="molecule type" value="Transcribed_RNA"/>
</dbReference>
<dbReference type="Pfam" id="PF14892">
    <property type="entry name" value="PIRC1_2"/>
    <property type="match status" value="1"/>
</dbReference>
<evidence type="ECO:0000256" key="9">
    <source>
        <dbReference type="SAM" id="MobiDB-lite"/>
    </source>
</evidence>
<evidence type="ECO:0008006" key="13">
    <source>
        <dbReference type="Google" id="ProtNLM"/>
    </source>
</evidence>
<feature type="repeat" description="WD" evidence="8">
    <location>
        <begin position="421"/>
        <end position="462"/>
    </location>
</feature>
<keyword evidence="6" id="KW-0206">Cytoskeleton</keyword>
<dbReference type="SUPFAM" id="SSF50969">
    <property type="entry name" value="YVTN repeat-like/Quinoprotein amine dehydrogenase"/>
    <property type="match status" value="1"/>
</dbReference>
<dbReference type="InterPro" id="IPR050630">
    <property type="entry name" value="WD_repeat_EMAP"/>
</dbReference>
<organism evidence="12">
    <name type="scientific">Percolomonas cosmopolitus</name>
    <dbReference type="NCBI Taxonomy" id="63605"/>
    <lineage>
        <taxon>Eukaryota</taxon>
        <taxon>Discoba</taxon>
        <taxon>Heterolobosea</taxon>
        <taxon>Tetramitia</taxon>
        <taxon>Eutetramitia</taxon>
        <taxon>Percolomonadidae</taxon>
        <taxon>Percolomonas</taxon>
    </lineage>
</organism>
<dbReference type="InterPro" id="IPR011047">
    <property type="entry name" value="Quinoprotein_ADH-like_sf"/>
</dbReference>
<dbReference type="PROSITE" id="PS50082">
    <property type="entry name" value="WD_REPEATS_2"/>
    <property type="match status" value="2"/>
</dbReference>
<dbReference type="GO" id="GO:0008017">
    <property type="term" value="F:microtubule binding"/>
    <property type="evidence" value="ECO:0007669"/>
    <property type="project" value="TreeGrafter"/>
</dbReference>
<evidence type="ECO:0000259" key="10">
    <source>
        <dbReference type="Pfam" id="PF23409"/>
    </source>
</evidence>
<keyword evidence="5" id="KW-0677">Repeat</keyword>
<feature type="repeat" description="WD" evidence="8">
    <location>
        <begin position="328"/>
        <end position="369"/>
    </location>
</feature>
<evidence type="ECO:0000256" key="8">
    <source>
        <dbReference type="PROSITE-ProRule" id="PRU00221"/>
    </source>
</evidence>
<proteinExistence type="predicted"/>
<feature type="compositionally biased region" description="Polar residues" evidence="9">
    <location>
        <begin position="635"/>
        <end position="653"/>
    </location>
</feature>
<sequence>MAPKLPPASLELEYIYGSSRKGCKGDIMKVNNRGHLVYPSAACAIVFDSQRNTQKIYREHTDDVQCIASHPNNQVFATGESGIGDGVIHVWNSNDLRTLATVNTSRWFKSGGVIAMAFSPDGALLAAVGGNPLDSQLLVFDWENGTLVASTRCSNRRTFYLDWNPIDNTIVWLGKGELKFFEVSNGAIRAQQGDLASLGDAQSFYDVVFNPVSGNSYVSTKEGNVYIFKANRMIGKKQLHNGAIYCLASSQDGFVSSGKDGLVKIWKFDMRPGVEFTQNGELNVGYAVDSCIAGPDSVVFTRGYYNNRLERFDPQSGRDELISLGHSAESNRTELWALDTVPNSNLFFSAGDDGRIMLWNKKSRYPVSSRRVPRTQFRGISVTPNGAQVAVSTMSGDVFVYNVQDFTGGEPDEQPNPQTSFRAGTEEIRVMRFSPDGTMLAVGSRNGKIYIYNVQNGYSKVTTLEGHTSCITALDWSTNQTYIQSTSGDSSYELLYWEVASASPVKQVTAMRNVEWFTQTCPLGWTVRGIWDMREYKNGTEINAVGVNFERNLIAYVDNSGDVNLCRYPTLSNNPPRSKFMGHCSRATNVAFSTDGEHLFTCGAEDLSIFQWKIVRNHEPLDEVPQTRQERRQALNESVKQMSDSTKNPQLGRSSVLFRTTAKEYGSKPVNQVSRHTTWRGIDGKFSKGFIGGMYRNNSLNTSQSRNRVLKDTGFSNMDNTL</sequence>
<feature type="domain" description="EML-like first beta-propeller" evidence="10">
    <location>
        <begin position="53"/>
        <end position="272"/>
    </location>
</feature>
<evidence type="ECO:0000256" key="5">
    <source>
        <dbReference type="ARBA" id="ARBA00022737"/>
    </source>
</evidence>
<comment type="subcellular location">
    <subcellularLocation>
        <location evidence="1">Cell projection</location>
        <location evidence="1">Cilium</location>
    </subcellularLocation>
    <subcellularLocation>
        <location evidence="2">Cytoplasm</location>
        <location evidence="2">Cytoskeleton</location>
    </subcellularLocation>
</comment>
<dbReference type="AlphaFoldDB" id="A0A7S1PGI9"/>
<evidence type="ECO:0000256" key="3">
    <source>
        <dbReference type="ARBA" id="ARBA00022490"/>
    </source>
</evidence>
<keyword evidence="3" id="KW-0963">Cytoplasm</keyword>
<dbReference type="SUPFAM" id="SSF50998">
    <property type="entry name" value="Quinoprotein alcohol dehydrogenase-like"/>
    <property type="match status" value="1"/>
</dbReference>
<keyword evidence="7" id="KW-0966">Cell projection</keyword>
<feature type="domain" description="EML-like second beta-propeller" evidence="11">
    <location>
        <begin position="335"/>
        <end position="614"/>
    </location>
</feature>
<dbReference type="Pfam" id="PF23409">
    <property type="entry name" value="Beta-prop_EML"/>
    <property type="match status" value="1"/>
</dbReference>
<protein>
    <recommendedName>
        <fullName evidence="13">Guanine nucleotide-binding protein subunit beta-like protein</fullName>
    </recommendedName>
</protein>
<feature type="region of interest" description="Disordered" evidence="9">
    <location>
        <begin position="702"/>
        <end position="722"/>
    </location>
</feature>
<dbReference type="InterPro" id="IPR015943">
    <property type="entry name" value="WD40/YVTN_repeat-like_dom_sf"/>
</dbReference>
<dbReference type="InterPro" id="IPR026507">
    <property type="entry name" value="PIRC1/2"/>
</dbReference>